<evidence type="ECO:0000256" key="6">
    <source>
        <dbReference type="ARBA" id="ARBA00022617"/>
    </source>
</evidence>
<evidence type="ECO:0000313" key="13">
    <source>
        <dbReference type="EMBL" id="MBD7908238.1"/>
    </source>
</evidence>
<dbReference type="InterPro" id="IPR004030">
    <property type="entry name" value="NOS_N"/>
</dbReference>
<comment type="similarity">
    <text evidence="3 11">Belongs to the NOS family. Bacterial NOS oxygenase subfamily.</text>
</comment>
<evidence type="ECO:0000256" key="5">
    <source>
        <dbReference type="ARBA" id="ARBA00018859"/>
    </source>
</evidence>
<dbReference type="SUPFAM" id="SSF56512">
    <property type="entry name" value="Nitric oxide (NO) synthase oxygenase domain"/>
    <property type="match status" value="1"/>
</dbReference>
<dbReference type="InterPro" id="IPR017142">
    <property type="entry name" value="Nitric_oxide_synthase_Oase-su"/>
</dbReference>
<dbReference type="EC" id="1.14.14.47" evidence="4 11"/>
<reference evidence="13 14" key="1">
    <citation type="submission" date="2020-08" db="EMBL/GenBank/DDBJ databases">
        <title>A Genomic Blueprint of the Chicken Gut Microbiome.</title>
        <authorList>
            <person name="Gilroy R."/>
            <person name="Ravi A."/>
            <person name="Getino M."/>
            <person name="Pursley I."/>
            <person name="Horton D.L."/>
            <person name="Alikhan N.-F."/>
            <person name="Baker D."/>
            <person name="Gharbi K."/>
            <person name="Hall N."/>
            <person name="Watson M."/>
            <person name="Adriaenssens E.M."/>
            <person name="Foster-Nyarko E."/>
            <person name="Jarju S."/>
            <person name="Secka A."/>
            <person name="Antonio M."/>
            <person name="Oren A."/>
            <person name="Chaudhuri R."/>
            <person name="La Ragione R.M."/>
            <person name="Hildebrand F."/>
            <person name="Pallen M.J."/>
        </authorList>
    </citation>
    <scope>NUCLEOTIDE SEQUENCE [LARGE SCALE GENOMIC DNA]</scope>
    <source>
        <strain evidence="13 14">Sa3CUA8</strain>
    </source>
</reference>
<accession>A0ABR8PJA4</accession>
<comment type="caution">
    <text evidence="13">The sequence shown here is derived from an EMBL/GenBank/DDBJ whole genome shotgun (WGS) entry which is preliminary data.</text>
</comment>
<dbReference type="Gene3D" id="3.90.440.10">
    <property type="entry name" value="Nitric Oxide Synthase,Heme Domain,Chain A domain 2"/>
    <property type="match status" value="1"/>
</dbReference>
<evidence type="ECO:0000256" key="8">
    <source>
        <dbReference type="ARBA" id="ARBA00023002"/>
    </source>
</evidence>
<evidence type="ECO:0000256" key="11">
    <source>
        <dbReference type="PIRNR" id="PIRNR037219"/>
    </source>
</evidence>
<dbReference type="Gene3D" id="3.90.340.10">
    <property type="entry name" value="Nitric Oxide Synthase, Chain A, domain 1"/>
    <property type="match status" value="1"/>
</dbReference>
<keyword evidence="7 11" id="KW-0479">Metal-binding</keyword>
<comment type="catalytic activity">
    <reaction evidence="10">
        <text>3 reduced [flavodoxin] + 2 L-arginine + 4 O2 = 3 oxidized [flavodoxin] + 2 L-citrulline + 2 nitric oxide + 4 H2O + 5 H(+)</text>
        <dbReference type="Rhea" id="RHEA:52324"/>
        <dbReference type="Rhea" id="RHEA-COMP:10622"/>
        <dbReference type="Rhea" id="RHEA-COMP:10623"/>
        <dbReference type="ChEBI" id="CHEBI:15377"/>
        <dbReference type="ChEBI" id="CHEBI:15378"/>
        <dbReference type="ChEBI" id="CHEBI:15379"/>
        <dbReference type="ChEBI" id="CHEBI:16480"/>
        <dbReference type="ChEBI" id="CHEBI:32682"/>
        <dbReference type="ChEBI" id="CHEBI:57618"/>
        <dbReference type="ChEBI" id="CHEBI:57743"/>
        <dbReference type="ChEBI" id="CHEBI:58210"/>
        <dbReference type="EC" id="1.14.14.47"/>
    </reaction>
</comment>
<keyword evidence="6 11" id="KW-0349">Heme</keyword>
<dbReference type="InterPro" id="IPR044940">
    <property type="entry name" value="NOS_dom_2"/>
</dbReference>
<keyword evidence="9 11" id="KW-0408">Iron</keyword>
<dbReference type="CDD" id="cd00575">
    <property type="entry name" value="NOS_oxygenase"/>
    <property type="match status" value="1"/>
</dbReference>
<protein>
    <recommendedName>
        <fullName evidence="5 11">Nitric oxide synthase oxygenase</fullName>
        <ecNumber evidence="4 11">1.14.14.47</ecNumber>
    </recommendedName>
</protein>
<dbReference type="Proteomes" id="UP000659496">
    <property type="component" value="Unassembled WGS sequence"/>
</dbReference>
<evidence type="ECO:0000256" key="7">
    <source>
        <dbReference type="ARBA" id="ARBA00022723"/>
    </source>
</evidence>
<evidence type="ECO:0000256" key="10">
    <source>
        <dbReference type="ARBA" id="ARBA00048713"/>
    </source>
</evidence>
<gene>
    <name evidence="13" type="ORF">H9659_07845</name>
</gene>
<dbReference type="Pfam" id="PF02898">
    <property type="entry name" value="NO_synthase"/>
    <property type="match status" value="1"/>
</dbReference>
<comment type="function">
    <text evidence="2 11">Catalyzes the production of nitric oxide.</text>
</comment>
<keyword evidence="8 11" id="KW-0560">Oxidoreductase</keyword>
<proteinExistence type="inferred from homology"/>
<evidence type="ECO:0000313" key="14">
    <source>
        <dbReference type="Proteomes" id="UP000659496"/>
    </source>
</evidence>
<dbReference type="PANTHER" id="PTHR43410:SF1">
    <property type="entry name" value="NITRIC OXIDE SYNTHASE"/>
    <property type="match status" value="1"/>
</dbReference>
<dbReference type="RefSeq" id="WP_191689418.1">
    <property type="nucleotide sequence ID" value="NZ_JACSQY010000004.1"/>
</dbReference>
<comment type="cofactor">
    <cofactor evidence="1 11">
        <name>heme</name>
        <dbReference type="ChEBI" id="CHEBI:30413"/>
    </cofactor>
</comment>
<evidence type="ECO:0000259" key="12">
    <source>
        <dbReference type="PROSITE" id="PS60001"/>
    </source>
</evidence>
<keyword evidence="14" id="KW-1185">Reference proteome</keyword>
<dbReference type="InterPro" id="IPR044944">
    <property type="entry name" value="NOS_dom_3"/>
</dbReference>
<organism evidence="13 14">
    <name type="scientific">Sporosarcina gallistercoris</name>
    <dbReference type="NCBI Taxonomy" id="2762245"/>
    <lineage>
        <taxon>Bacteria</taxon>
        <taxon>Bacillati</taxon>
        <taxon>Bacillota</taxon>
        <taxon>Bacilli</taxon>
        <taxon>Bacillales</taxon>
        <taxon>Caryophanaceae</taxon>
        <taxon>Sporosarcina</taxon>
    </lineage>
</organism>
<dbReference type="EMBL" id="JACSQY010000004">
    <property type="protein sequence ID" value="MBD7908238.1"/>
    <property type="molecule type" value="Genomic_DNA"/>
</dbReference>
<evidence type="ECO:0000256" key="3">
    <source>
        <dbReference type="ARBA" id="ARBA00005411"/>
    </source>
</evidence>
<comment type="miscellaneous">
    <text evidence="11">This protein is similar to the oxygenase domain of eukaryotic nitric oxide synthases but lacks the reductase domain which, in eukaryotes, is responsible for transfer of electrons to the ferric heme during nitric oxide synthesis.</text>
</comment>
<dbReference type="InterPro" id="IPR036119">
    <property type="entry name" value="NOS_N_sf"/>
</dbReference>
<feature type="domain" description="Nitric oxide synthase (NOS)" evidence="12">
    <location>
        <begin position="81"/>
        <end position="88"/>
    </location>
</feature>
<dbReference type="PIRSF" id="PIRSF037219">
    <property type="entry name" value="NOS_oxygenase"/>
    <property type="match status" value="1"/>
</dbReference>
<dbReference type="InterPro" id="IPR044943">
    <property type="entry name" value="NOS_dom_1"/>
</dbReference>
<dbReference type="PROSITE" id="PS60001">
    <property type="entry name" value="NOS"/>
    <property type="match status" value="1"/>
</dbReference>
<dbReference type="PANTHER" id="PTHR43410">
    <property type="entry name" value="NITRIC OXIDE SYNTHASE OXYGENASE"/>
    <property type="match status" value="1"/>
</dbReference>
<sequence>MSFDGRLESKEWIIVKEQHTELFQKAVDFIDRCYAELGFSADQQQQRLQDIENEIKESGTYTHTMEELSHGAKMAWRNSNRCIGRLLWETLEVFDRRDVTSADGAFEALQDHIRYATNDGDIRSAITVFPPRKEGRDPIRIWNHQLIRYAGYEMDGTIIGDSANVAMTKKCESLGWQGAHTSFDVLPLVIQEDGQPEQLYKIPDSLVKEVPISHPDIQGIETLGIKWHAVPIISDMLLEIGGIDYPMAPFNGWYMGTEIGARNLADEDRYNLLPAIAKQMGLATNSNRSLWIDKALVELNIAVLHSYHQAGVTLVDHHTAAKQFKAFEKKENNAGRPVTGNWTWLIPPVSPATTHIFHKPYRNDIVTPNFFHQPSPQDGE</sequence>
<evidence type="ECO:0000256" key="2">
    <source>
        <dbReference type="ARBA" id="ARBA00002642"/>
    </source>
</evidence>
<name>A0ABR8PJA4_9BACL</name>
<dbReference type="Gene3D" id="3.90.1230.10">
    <property type="entry name" value="Nitric Oxide Synthase, Chain A, domain 3"/>
    <property type="match status" value="1"/>
</dbReference>
<comment type="subunit">
    <text evidence="11">Homodimer.</text>
</comment>
<evidence type="ECO:0000256" key="9">
    <source>
        <dbReference type="ARBA" id="ARBA00023004"/>
    </source>
</evidence>
<evidence type="ECO:0000256" key="4">
    <source>
        <dbReference type="ARBA" id="ARBA00012735"/>
    </source>
</evidence>
<dbReference type="InterPro" id="IPR050607">
    <property type="entry name" value="NOS"/>
</dbReference>
<evidence type="ECO:0000256" key="1">
    <source>
        <dbReference type="ARBA" id="ARBA00001971"/>
    </source>
</evidence>